<protein>
    <recommendedName>
        <fullName evidence="3">TetR/AcrR family transcriptional regulator</fullName>
    </recommendedName>
</protein>
<dbReference type="AlphaFoldDB" id="A0A7Z2T6U6"/>
<sequence>MARITKAKWEENFANYNAIILRIFLNEGWDHVTYDRLSKETGLRKSTLQGYYPSNTDFEVALKGKVFPIIAQHLDFESKEALIASWQSAMKDTQFRMVMRMFVMHAYKKGADGSGRQGVLGLGKLIADKLPEDDALETIRLLFGLTVTELMGIDETSF</sequence>
<proteinExistence type="predicted"/>
<dbReference type="EMBL" id="CP047476">
    <property type="protein sequence ID" value="QIA65340.1"/>
    <property type="molecule type" value="Genomic_DNA"/>
</dbReference>
<dbReference type="Proteomes" id="UP000464262">
    <property type="component" value="Chromosome 2"/>
</dbReference>
<dbReference type="KEGG" id="vas:GT360_17510"/>
<organism evidence="1 2">
    <name type="scientific">Vibrio astriarenae</name>
    <dbReference type="NCBI Taxonomy" id="1481923"/>
    <lineage>
        <taxon>Bacteria</taxon>
        <taxon>Pseudomonadati</taxon>
        <taxon>Pseudomonadota</taxon>
        <taxon>Gammaproteobacteria</taxon>
        <taxon>Vibrionales</taxon>
        <taxon>Vibrionaceae</taxon>
        <taxon>Vibrio</taxon>
    </lineage>
</organism>
<accession>A0A7Z2T6U6</accession>
<dbReference type="InterPro" id="IPR009057">
    <property type="entry name" value="Homeodomain-like_sf"/>
</dbReference>
<keyword evidence="2" id="KW-1185">Reference proteome</keyword>
<name>A0A7Z2T6U6_9VIBR</name>
<dbReference type="RefSeq" id="WP_164650240.1">
    <property type="nucleotide sequence ID" value="NZ_CP047476.1"/>
</dbReference>
<evidence type="ECO:0000313" key="2">
    <source>
        <dbReference type="Proteomes" id="UP000464262"/>
    </source>
</evidence>
<evidence type="ECO:0000313" key="1">
    <source>
        <dbReference type="EMBL" id="QIA65340.1"/>
    </source>
</evidence>
<dbReference type="SUPFAM" id="SSF46689">
    <property type="entry name" value="Homeodomain-like"/>
    <property type="match status" value="1"/>
</dbReference>
<dbReference type="Pfam" id="PF18285">
    <property type="entry name" value="LuxT_C"/>
    <property type="match status" value="1"/>
</dbReference>
<reference evidence="1 2" key="1">
    <citation type="submission" date="2020-01" db="EMBL/GenBank/DDBJ databases">
        <title>Whole genome and functional gene identification of agarase of Vibrio HN897.</title>
        <authorList>
            <person name="Liu Y."/>
            <person name="Zhao Z."/>
        </authorList>
    </citation>
    <scope>NUCLEOTIDE SEQUENCE [LARGE SCALE GENOMIC DNA]</scope>
    <source>
        <strain evidence="1 2">HN897</strain>
    </source>
</reference>
<gene>
    <name evidence="1" type="ORF">GT360_17510</name>
</gene>
<evidence type="ECO:0008006" key="3">
    <source>
        <dbReference type="Google" id="ProtNLM"/>
    </source>
</evidence>
<dbReference type="Gene3D" id="1.10.357.10">
    <property type="entry name" value="Tetracycline Repressor, domain 2"/>
    <property type="match status" value="1"/>
</dbReference>